<dbReference type="Pfam" id="PF00106">
    <property type="entry name" value="adh_short"/>
    <property type="match status" value="1"/>
</dbReference>
<dbReference type="InterPro" id="IPR002347">
    <property type="entry name" value="SDR_fam"/>
</dbReference>
<evidence type="ECO:0000313" key="4">
    <source>
        <dbReference type="EMBL" id="MFC0205745.1"/>
    </source>
</evidence>
<gene>
    <name evidence="4" type="ORF">ACFFJC_15880</name>
</gene>
<protein>
    <submittedName>
        <fullName evidence="4">SDR family NAD(P)-dependent oxidoreductase</fullName>
        <ecNumber evidence="4">1.1.1.-</ecNumber>
    </submittedName>
</protein>
<evidence type="ECO:0000256" key="1">
    <source>
        <dbReference type="ARBA" id="ARBA00006484"/>
    </source>
</evidence>
<dbReference type="PANTHER" id="PTHR44196:SF1">
    <property type="entry name" value="DEHYDROGENASE_REDUCTASE SDR FAMILY MEMBER 7B"/>
    <property type="match status" value="1"/>
</dbReference>
<keyword evidence="2 4" id="KW-0560">Oxidoreductase</keyword>
<keyword evidence="5" id="KW-1185">Reference proteome</keyword>
<name>A0ABV6CZD4_9SPHN</name>
<reference evidence="4 5" key="1">
    <citation type="submission" date="2024-09" db="EMBL/GenBank/DDBJ databases">
        <authorList>
            <person name="Sun Q."/>
            <person name="Mori K."/>
        </authorList>
    </citation>
    <scope>NUCLEOTIDE SEQUENCE [LARGE SCALE GENOMIC DNA]</scope>
    <source>
        <strain evidence="4 5">CCM 7706</strain>
    </source>
</reference>
<proteinExistence type="inferred from homology"/>
<dbReference type="PRINTS" id="PR00081">
    <property type="entry name" value="GDHRDH"/>
</dbReference>
<evidence type="ECO:0000313" key="5">
    <source>
        <dbReference type="Proteomes" id="UP001589798"/>
    </source>
</evidence>
<accession>A0ABV6CZD4</accession>
<comment type="caution">
    <text evidence="4">The sequence shown here is derived from an EMBL/GenBank/DDBJ whole genome shotgun (WGS) entry which is preliminary data.</text>
</comment>
<evidence type="ECO:0000256" key="2">
    <source>
        <dbReference type="ARBA" id="ARBA00023002"/>
    </source>
</evidence>
<sequence length="303" mass="32442">MSNVAENLAFASSASGPVGTSEEAMVRQRELGLTGKVVVITGGSRGVGKQAAIDFARRGAHVVLAARTVEADPEVPGTIGETLRQIEDLGGQAIAVATDLAKVEDLENLIDAAVGRFGGVDILINNAAATTGDIWGKSFLDLTREEWLYQFAVNVHAPFTLTQLVVPIMEARGGGRIINLSTGSGEVFRRPEELPKLGAVGGFSLAVPGYYASKRALDRFGNCMAPEFFTRNIAVIGMHPGLVATELVAIRVKERGLDDSVAVPMTVPSRMLVYFASCENPWEYTGRLFWAEREMEAMGITLD</sequence>
<dbReference type="Gene3D" id="3.40.50.720">
    <property type="entry name" value="NAD(P)-binding Rossmann-like Domain"/>
    <property type="match status" value="1"/>
</dbReference>
<evidence type="ECO:0000256" key="3">
    <source>
        <dbReference type="RuleBase" id="RU000363"/>
    </source>
</evidence>
<dbReference type="PRINTS" id="PR00080">
    <property type="entry name" value="SDRFAMILY"/>
</dbReference>
<dbReference type="Proteomes" id="UP001589798">
    <property type="component" value="Unassembled WGS sequence"/>
</dbReference>
<dbReference type="GO" id="GO:0016491">
    <property type="term" value="F:oxidoreductase activity"/>
    <property type="evidence" value="ECO:0007669"/>
    <property type="project" value="UniProtKB-KW"/>
</dbReference>
<dbReference type="RefSeq" id="WP_379488472.1">
    <property type="nucleotide sequence ID" value="NZ_JBHLWK010000019.1"/>
</dbReference>
<dbReference type="PANTHER" id="PTHR44196">
    <property type="entry name" value="DEHYDROGENASE/REDUCTASE SDR FAMILY MEMBER 7B"/>
    <property type="match status" value="1"/>
</dbReference>
<dbReference type="InterPro" id="IPR036291">
    <property type="entry name" value="NAD(P)-bd_dom_sf"/>
</dbReference>
<organism evidence="4 5">
    <name type="scientific">Novosphingobium soli</name>
    <dbReference type="NCBI Taxonomy" id="574956"/>
    <lineage>
        <taxon>Bacteria</taxon>
        <taxon>Pseudomonadati</taxon>
        <taxon>Pseudomonadota</taxon>
        <taxon>Alphaproteobacteria</taxon>
        <taxon>Sphingomonadales</taxon>
        <taxon>Sphingomonadaceae</taxon>
        <taxon>Novosphingobium</taxon>
    </lineage>
</organism>
<comment type="similarity">
    <text evidence="1 3">Belongs to the short-chain dehydrogenases/reductases (SDR) family.</text>
</comment>
<dbReference type="EMBL" id="JBHLWK010000019">
    <property type="protein sequence ID" value="MFC0205745.1"/>
    <property type="molecule type" value="Genomic_DNA"/>
</dbReference>
<dbReference type="SUPFAM" id="SSF51735">
    <property type="entry name" value="NAD(P)-binding Rossmann-fold domains"/>
    <property type="match status" value="1"/>
</dbReference>
<dbReference type="EC" id="1.1.1.-" evidence="4"/>